<keyword evidence="4" id="KW-1185">Reference proteome</keyword>
<dbReference type="AlphaFoldDB" id="V4KKU7"/>
<dbReference type="PANTHER" id="PTHR22765:SF434">
    <property type="entry name" value="GB|AAD18119.1-RELATED"/>
    <property type="match status" value="1"/>
</dbReference>
<gene>
    <name evidence="3" type="ORF">EUTSA_v10012115mg</name>
</gene>
<name>V4KKU7_EUTSA</name>
<dbReference type="GO" id="GO:0061630">
    <property type="term" value="F:ubiquitin protein ligase activity"/>
    <property type="evidence" value="ECO:0007669"/>
    <property type="project" value="TreeGrafter"/>
</dbReference>
<protein>
    <recommendedName>
        <fullName evidence="2">RING-type domain-containing protein</fullName>
    </recommendedName>
</protein>
<evidence type="ECO:0000259" key="2">
    <source>
        <dbReference type="PROSITE" id="PS50089"/>
    </source>
</evidence>
<accession>V4KKU7</accession>
<keyword evidence="1" id="KW-0479">Metal-binding</keyword>
<dbReference type="KEGG" id="eus:EUTSA_v10012115mg"/>
<dbReference type="EMBL" id="KI517809">
    <property type="protein sequence ID" value="ESQ30527.1"/>
    <property type="molecule type" value="Genomic_DNA"/>
</dbReference>
<sequence>MIFTENTEFEHNVSPCRHSSTSLLFVQLTCTEVRRKKIRYSNMEPTSSPSLPDKSIVRHSGYFPLNKPNDVALEITRGPNGTTAISRSNNPSSSNYYSLHCARNIWLILLRFGLFNDECSTIFHDIDTAITSSSLIGRGVIIEVNIWKIITKVYSIHYLRIQEYRPNPTLEEEDNECVICMEDFKSGEELAEFPCDHHFHKACILKWMKTSHKCPLCRFLFYRH</sequence>
<evidence type="ECO:0000313" key="4">
    <source>
        <dbReference type="Proteomes" id="UP000030689"/>
    </source>
</evidence>
<organism evidence="3 4">
    <name type="scientific">Eutrema salsugineum</name>
    <name type="common">Saltwater cress</name>
    <name type="synonym">Sisymbrium salsugineum</name>
    <dbReference type="NCBI Taxonomy" id="72664"/>
    <lineage>
        <taxon>Eukaryota</taxon>
        <taxon>Viridiplantae</taxon>
        <taxon>Streptophyta</taxon>
        <taxon>Embryophyta</taxon>
        <taxon>Tracheophyta</taxon>
        <taxon>Spermatophyta</taxon>
        <taxon>Magnoliopsida</taxon>
        <taxon>eudicotyledons</taxon>
        <taxon>Gunneridae</taxon>
        <taxon>Pentapetalae</taxon>
        <taxon>rosids</taxon>
        <taxon>malvids</taxon>
        <taxon>Brassicales</taxon>
        <taxon>Brassicaceae</taxon>
        <taxon>Eutremeae</taxon>
        <taxon>Eutrema</taxon>
    </lineage>
</organism>
<dbReference type="SMART" id="SM00184">
    <property type="entry name" value="RING"/>
    <property type="match status" value="1"/>
</dbReference>
<dbReference type="SUPFAM" id="SSF57850">
    <property type="entry name" value="RING/U-box"/>
    <property type="match status" value="1"/>
</dbReference>
<feature type="domain" description="RING-type" evidence="2">
    <location>
        <begin position="177"/>
        <end position="218"/>
    </location>
</feature>
<dbReference type="InterPro" id="IPR013083">
    <property type="entry name" value="Znf_RING/FYVE/PHD"/>
</dbReference>
<dbReference type="Gramene" id="ESQ30527">
    <property type="protein sequence ID" value="ESQ30527"/>
    <property type="gene ID" value="EUTSA_v10012115mg"/>
</dbReference>
<dbReference type="Gene3D" id="3.30.40.10">
    <property type="entry name" value="Zinc/RING finger domain, C3HC4 (zinc finger)"/>
    <property type="match status" value="1"/>
</dbReference>
<dbReference type="eggNOG" id="KOG4628">
    <property type="taxonomic scope" value="Eukaryota"/>
</dbReference>
<dbReference type="GO" id="GO:0006511">
    <property type="term" value="P:ubiquitin-dependent protein catabolic process"/>
    <property type="evidence" value="ECO:0007669"/>
    <property type="project" value="TreeGrafter"/>
</dbReference>
<evidence type="ECO:0000313" key="3">
    <source>
        <dbReference type="EMBL" id="ESQ30527.1"/>
    </source>
</evidence>
<dbReference type="InterPro" id="IPR051826">
    <property type="entry name" value="E3_ubiquitin-ligase_domain"/>
</dbReference>
<keyword evidence="1" id="KW-0863">Zinc-finger</keyword>
<dbReference type="GO" id="GO:0008270">
    <property type="term" value="F:zinc ion binding"/>
    <property type="evidence" value="ECO:0007669"/>
    <property type="project" value="UniProtKB-KW"/>
</dbReference>
<evidence type="ECO:0000256" key="1">
    <source>
        <dbReference type="PROSITE-ProRule" id="PRU00175"/>
    </source>
</evidence>
<dbReference type="PROSITE" id="PS50089">
    <property type="entry name" value="ZF_RING_2"/>
    <property type="match status" value="1"/>
</dbReference>
<dbReference type="Proteomes" id="UP000030689">
    <property type="component" value="Unassembled WGS sequence"/>
</dbReference>
<proteinExistence type="predicted"/>
<dbReference type="Pfam" id="PF13639">
    <property type="entry name" value="zf-RING_2"/>
    <property type="match status" value="1"/>
</dbReference>
<dbReference type="PANTHER" id="PTHR22765">
    <property type="entry name" value="RING FINGER AND PROTEASE ASSOCIATED DOMAIN-CONTAINING"/>
    <property type="match status" value="1"/>
</dbReference>
<dbReference type="STRING" id="72664.V4KKU7"/>
<dbReference type="OMA" id="ENTEFEH"/>
<reference evidence="3 4" key="1">
    <citation type="journal article" date="2013" name="Front. Plant Sci.">
        <title>The Reference Genome of the Halophytic Plant Eutrema salsugineum.</title>
        <authorList>
            <person name="Yang R."/>
            <person name="Jarvis D.E."/>
            <person name="Chen H."/>
            <person name="Beilstein M.A."/>
            <person name="Grimwood J."/>
            <person name="Jenkins J."/>
            <person name="Shu S."/>
            <person name="Prochnik S."/>
            <person name="Xin M."/>
            <person name="Ma C."/>
            <person name="Schmutz J."/>
            <person name="Wing R.A."/>
            <person name="Mitchell-Olds T."/>
            <person name="Schumaker K.S."/>
            <person name="Wang X."/>
        </authorList>
    </citation>
    <scope>NUCLEOTIDE SEQUENCE [LARGE SCALE GENOMIC DNA]</scope>
</reference>
<keyword evidence="1" id="KW-0862">Zinc</keyword>
<dbReference type="InterPro" id="IPR001841">
    <property type="entry name" value="Znf_RING"/>
</dbReference>